<evidence type="ECO:0000256" key="12">
    <source>
        <dbReference type="ARBA" id="ARBA00040743"/>
    </source>
</evidence>
<accession>A0A1G7NB19</accession>
<evidence type="ECO:0000313" key="18">
    <source>
        <dbReference type="Proteomes" id="UP000199415"/>
    </source>
</evidence>
<dbReference type="InterPro" id="IPR052029">
    <property type="entry name" value="PpiD_chaperone"/>
</dbReference>
<dbReference type="EMBL" id="FNCE01000002">
    <property type="protein sequence ID" value="SDF71156.1"/>
    <property type="molecule type" value="Genomic_DNA"/>
</dbReference>
<keyword evidence="14" id="KW-0697">Rotamase</keyword>
<proteinExistence type="inferred from homology"/>
<evidence type="ECO:0000256" key="13">
    <source>
        <dbReference type="ARBA" id="ARBA00042775"/>
    </source>
</evidence>
<evidence type="ECO:0000256" key="1">
    <source>
        <dbReference type="ARBA" id="ARBA00004382"/>
    </source>
</evidence>
<keyword evidence="4" id="KW-0997">Cell inner membrane</keyword>
<dbReference type="OrthoDB" id="9768393at2"/>
<dbReference type="InterPro" id="IPR027304">
    <property type="entry name" value="Trigger_fact/SurA_dom_sf"/>
</dbReference>
<evidence type="ECO:0000256" key="5">
    <source>
        <dbReference type="ARBA" id="ARBA00022692"/>
    </source>
</evidence>
<dbReference type="Pfam" id="PF13145">
    <property type="entry name" value="Rotamase_2"/>
    <property type="match status" value="2"/>
</dbReference>
<evidence type="ECO:0000259" key="16">
    <source>
        <dbReference type="PROSITE" id="PS50198"/>
    </source>
</evidence>
<evidence type="ECO:0000256" key="10">
    <source>
        <dbReference type="ARBA" id="ARBA00031484"/>
    </source>
</evidence>
<evidence type="ECO:0000256" key="7">
    <source>
        <dbReference type="ARBA" id="ARBA00023136"/>
    </source>
</evidence>
<protein>
    <recommendedName>
        <fullName evidence="2">Parvulin-like PPIase</fullName>
    </recommendedName>
    <alternativeName>
        <fullName evidence="9">Peptidyl-prolyl cis-trans isomerase plp</fullName>
    </alternativeName>
    <alternativeName>
        <fullName evidence="12">Periplasmic chaperone PpiD</fullName>
    </alternativeName>
    <alternativeName>
        <fullName evidence="13">Periplasmic folding chaperone</fullName>
    </alternativeName>
    <alternativeName>
        <fullName evidence="10">Rotamase plp</fullName>
    </alternativeName>
</protein>
<feature type="transmembrane region" description="Helical" evidence="15">
    <location>
        <begin position="7"/>
        <end position="30"/>
    </location>
</feature>
<dbReference type="RefSeq" id="WP_090018741.1">
    <property type="nucleotide sequence ID" value="NZ_FNCE01000002.1"/>
</dbReference>
<dbReference type="Proteomes" id="UP000199415">
    <property type="component" value="Unassembled WGS sequence"/>
</dbReference>
<dbReference type="PANTHER" id="PTHR47529">
    <property type="entry name" value="PEPTIDYL-PROLYL CIS-TRANS ISOMERASE D"/>
    <property type="match status" value="1"/>
</dbReference>
<keyword evidence="8" id="KW-0143">Chaperone</keyword>
<dbReference type="Gene3D" id="3.10.50.40">
    <property type="match status" value="1"/>
</dbReference>
<keyword evidence="3" id="KW-1003">Cell membrane</keyword>
<dbReference type="Pfam" id="PF13624">
    <property type="entry name" value="SurA_N_3"/>
    <property type="match status" value="1"/>
</dbReference>
<dbReference type="Gene3D" id="1.10.4030.10">
    <property type="entry name" value="Porin chaperone SurA, peptide-binding domain"/>
    <property type="match status" value="1"/>
</dbReference>
<evidence type="ECO:0000313" key="17">
    <source>
        <dbReference type="EMBL" id="SDF71156.1"/>
    </source>
</evidence>
<reference evidence="17 18" key="1">
    <citation type="submission" date="2016-10" db="EMBL/GenBank/DDBJ databases">
        <authorList>
            <person name="de Groot N.N."/>
        </authorList>
    </citation>
    <scope>NUCLEOTIDE SEQUENCE [LARGE SCALE GENOMIC DNA]</scope>
    <source>
        <strain evidence="17 18">DSM 25584</strain>
    </source>
</reference>
<dbReference type="InterPro" id="IPR000297">
    <property type="entry name" value="PPIase_PpiC"/>
</dbReference>
<evidence type="ECO:0000256" key="6">
    <source>
        <dbReference type="ARBA" id="ARBA00022989"/>
    </source>
</evidence>
<dbReference type="PROSITE" id="PS50198">
    <property type="entry name" value="PPIC_PPIASE_2"/>
    <property type="match status" value="1"/>
</dbReference>
<comment type="subcellular location">
    <subcellularLocation>
        <location evidence="1">Cell inner membrane</location>
        <topology evidence="1">Single-pass type II membrane protein</topology>
        <orientation evidence="1">Periplasmic side</orientation>
    </subcellularLocation>
</comment>
<dbReference type="SUPFAM" id="SSF109998">
    <property type="entry name" value="Triger factor/SurA peptide-binding domain-like"/>
    <property type="match status" value="1"/>
</dbReference>
<feature type="domain" description="PpiC" evidence="16">
    <location>
        <begin position="264"/>
        <end position="349"/>
    </location>
</feature>
<dbReference type="GO" id="GO:0003755">
    <property type="term" value="F:peptidyl-prolyl cis-trans isomerase activity"/>
    <property type="evidence" value="ECO:0007669"/>
    <property type="project" value="UniProtKB-KW"/>
</dbReference>
<comment type="similarity">
    <text evidence="11">Belongs to the PpiD chaperone family.</text>
</comment>
<dbReference type="GO" id="GO:0005886">
    <property type="term" value="C:plasma membrane"/>
    <property type="evidence" value="ECO:0007669"/>
    <property type="project" value="UniProtKB-SubCell"/>
</dbReference>
<evidence type="ECO:0000256" key="11">
    <source>
        <dbReference type="ARBA" id="ARBA00038408"/>
    </source>
</evidence>
<organism evidence="17 18">
    <name type="scientific">Limimonas halophila</name>
    <dbReference type="NCBI Taxonomy" id="1082479"/>
    <lineage>
        <taxon>Bacteria</taxon>
        <taxon>Pseudomonadati</taxon>
        <taxon>Pseudomonadota</taxon>
        <taxon>Alphaproteobacteria</taxon>
        <taxon>Rhodospirillales</taxon>
        <taxon>Rhodovibrionaceae</taxon>
        <taxon>Limimonas</taxon>
    </lineage>
</organism>
<dbReference type="STRING" id="1082479.SAMN05216241_10293"/>
<evidence type="ECO:0000256" key="15">
    <source>
        <dbReference type="SAM" id="Phobius"/>
    </source>
</evidence>
<evidence type="ECO:0000256" key="4">
    <source>
        <dbReference type="ARBA" id="ARBA00022519"/>
    </source>
</evidence>
<dbReference type="InterPro" id="IPR046357">
    <property type="entry name" value="PPIase_dom_sf"/>
</dbReference>
<keyword evidence="6 15" id="KW-1133">Transmembrane helix</keyword>
<keyword evidence="5 15" id="KW-0812">Transmembrane</keyword>
<evidence type="ECO:0000256" key="2">
    <source>
        <dbReference type="ARBA" id="ARBA00018370"/>
    </source>
</evidence>
<evidence type="ECO:0000256" key="14">
    <source>
        <dbReference type="PROSITE-ProRule" id="PRU00278"/>
    </source>
</evidence>
<name>A0A1G7NB19_9PROT</name>
<gene>
    <name evidence="17" type="ORF">SAMN05216241_10293</name>
</gene>
<dbReference type="PANTHER" id="PTHR47529:SF1">
    <property type="entry name" value="PERIPLASMIC CHAPERONE PPID"/>
    <property type="match status" value="1"/>
</dbReference>
<evidence type="ECO:0000256" key="9">
    <source>
        <dbReference type="ARBA" id="ARBA00030642"/>
    </source>
</evidence>
<keyword evidence="18" id="KW-1185">Reference proteome</keyword>
<evidence type="ECO:0000256" key="3">
    <source>
        <dbReference type="ARBA" id="ARBA00022475"/>
    </source>
</evidence>
<dbReference type="AlphaFoldDB" id="A0A1G7NB19"/>
<sequence>MSNFRRLIVRGATLALFGVLIASFALWGIGDIFRSGGGGRVVATVGDEEVTAAEFQRQLRRQINQLRQRMGGQFDMEMARQMGVIERITRQAVTRALFNAEAAELGLAVGDEDVAKRIRQQQVFQSGGNFNRERFQRVLQQGGLSEAQYVEQVRGQLKRRAISDVISAGVAVPDIMAESEYRYRNQARVARYLTLATDSFEVAEPTADELKAYYEEHGDAFTAPAYRELTYIHAAPADITERVKVSDAAIERAYAERKDRYSQPAQRRVRQIVFDDEETARRALGLLMQGRTLEAVSREIKGGAPAKLGMVTKDELPDGLAGPVFELKEGRVTEPVQTSLGWHLAQVTEVQPATTKSLAEVRDEIRADLARDKAADRLISMANDMRDALAGGAPLKEVAQQFGFELRRIPAVDQQGRNRDGEQIKGLPAPNQFLQVAFNTTQGQRSLLEETDQGGYFVLRVDSVTPSQRRPFDAVKDKVRRRVLAERRAQAAEEAAKSMVERVNGGAALAGLAADRGVRVRTSTALTRTDNENAPAVEKALTDKLFAKDQGKAFMRALDGRVAVATVSEVREADPQASPSALESLRQELGRGLRSDLFAQFADSLRQRHTVRVNQGAIDQIVSQVR</sequence>
<evidence type="ECO:0000256" key="8">
    <source>
        <dbReference type="ARBA" id="ARBA00023186"/>
    </source>
</evidence>
<keyword evidence="7 15" id="KW-0472">Membrane</keyword>
<keyword evidence="14 17" id="KW-0413">Isomerase</keyword>
<dbReference type="SUPFAM" id="SSF54534">
    <property type="entry name" value="FKBP-like"/>
    <property type="match status" value="1"/>
</dbReference>